<protein>
    <submittedName>
        <fullName evidence="4">4-hydroxyacetophenone monooxygenase</fullName>
        <ecNumber evidence="4">1.14.13.84</ecNumber>
    </submittedName>
</protein>
<evidence type="ECO:0000256" key="3">
    <source>
        <dbReference type="ARBA" id="ARBA00023002"/>
    </source>
</evidence>
<dbReference type="Proteomes" id="UP000319004">
    <property type="component" value="Chromosome"/>
</dbReference>
<reference evidence="4 5" key="1">
    <citation type="submission" date="2019-03" db="EMBL/GenBank/DDBJ databases">
        <title>Deep-cultivation of Planctomycetes and their phenomic and genomic characterization uncovers novel biology.</title>
        <authorList>
            <person name="Wiegand S."/>
            <person name="Jogler M."/>
            <person name="Boedeker C."/>
            <person name="Pinto D."/>
            <person name="Vollmers J."/>
            <person name="Rivas-Marin E."/>
            <person name="Kohn T."/>
            <person name="Peeters S.H."/>
            <person name="Heuer A."/>
            <person name="Rast P."/>
            <person name="Oberbeckmann S."/>
            <person name="Bunk B."/>
            <person name="Jeske O."/>
            <person name="Meyerdierks A."/>
            <person name="Storesund J.E."/>
            <person name="Kallscheuer N."/>
            <person name="Luecker S."/>
            <person name="Lage O.M."/>
            <person name="Pohl T."/>
            <person name="Merkel B.J."/>
            <person name="Hornburger P."/>
            <person name="Mueller R.-W."/>
            <person name="Bruemmer F."/>
            <person name="Labrenz M."/>
            <person name="Spormann A.M."/>
            <person name="Op den Camp H."/>
            <person name="Overmann J."/>
            <person name="Amann R."/>
            <person name="Jetten M.S.M."/>
            <person name="Mascher T."/>
            <person name="Medema M.H."/>
            <person name="Devos D.P."/>
            <person name="Kaster A.-K."/>
            <person name="Ovreas L."/>
            <person name="Rohde M."/>
            <person name="Galperin M.Y."/>
            <person name="Jogler C."/>
        </authorList>
    </citation>
    <scope>NUCLEOTIDE SEQUENCE [LARGE SCALE GENOMIC DNA]</scope>
    <source>
        <strain evidence="4 5">Enr13</strain>
    </source>
</reference>
<dbReference type="GO" id="GO:0050661">
    <property type="term" value="F:NADP binding"/>
    <property type="evidence" value="ECO:0007669"/>
    <property type="project" value="InterPro"/>
</dbReference>
<keyword evidence="4" id="KW-0503">Monooxygenase</keyword>
<dbReference type="InterPro" id="IPR051209">
    <property type="entry name" value="FAD-bind_Monooxygenase_sf"/>
</dbReference>
<proteinExistence type="predicted"/>
<accession>A0A518HQ67</accession>
<organism evidence="4 5">
    <name type="scientific">Stieleria neptunia</name>
    <dbReference type="NCBI Taxonomy" id="2527979"/>
    <lineage>
        <taxon>Bacteria</taxon>
        <taxon>Pseudomonadati</taxon>
        <taxon>Planctomycetota</taxon>
        <taxon>Planctomycetia</taxon>
        <taxon>Pirellulales</taxon>
        <taxon>Pirellulaceae</taxon>
        <taxon>Stieleria</taxon>
    </lineage>
</organism>
<keyword evidence="3 4" id="KW-0560">Oxidoreductase</keyword>
<dbReference type="KEGG" id="snep:Enr13x_28270"/>
<sequence>MLPPIRPRTQRSEAFLAVGREPSGVLTKMKNRRARALPLKPHKTLEKNASQRSSAILMEEDFVNSVRSGSPRFIIVGAGMSGLCMAIRLKQAGFDNVTVLESSDEVGGTWHKNTYPNAGCDIPSYLYCYSFAPNYDWSMKYARQPEILAYFRNCVERFSLRPHLRFRTTVRAATFDEDTATWQVTTDAGDRLTAEFLVSAVGQLNRPNIPAIPGIESFAGASWHSARWNHEFDLTDKTVAVIGNGASAIQFVPEVARQAGRTLVFQRTPSWIHPLHNYRYPHWARWMFRTLPICARAHRSWIYLMCDMRVFAFRSGSKLNLEYARWLRSRMRKVIPPEQWSTLIPDYAPGCKRVLLSSDYLQTLQRDDVDVISDHVDRFDADAVLTSNQRYPIDAAIFATGFQANAFLQPLDIRGRNGQSLDDAWAGRPKAYGGIAVAGFPNLFLLYGPNTNLGHNSIIFMVERQVGYITKCLRRMQNTGARRIEVRKDAMECYDREIQQQLASSIWAGDCTSWYKTADGSIPNNWSGSATAFWRRMKKAKHTDFEISR</sequence>
<dbReference type="Pfam" id="PF00743">
    <property type="entry name" value="FMO-like"/>
    <property type="match status" value="1"/>
</dbReference>
<dbReference type="GO" id="GO:0004499">
    <property type="term" value="F:N,N-dimethylaniline monooxygenase activity"/>
    <property type="evidence" value="ECO:0007669"/>
    <property type="project" value="InterPro"/>
</dbReference>
<evidence type="ECO:0000256" key="2">
    <source>
        <dbReference type="ARBA" id="ARBA00022827"/>
    </source>
</evidence>
<dbReference type="GO" id="GO:0033767">
    <property type="term" value="F:4-hydroxyacetophenone monooxygenase activity"/>
    <property type="evidence" value="ECO:0007669"/>
    <property type="project" value="UniProtKB-EC"/>
</dbReference>
<dbReference type="EMBL" id="CP037423">
    <property type="protein sequence ID" value="QDV42975.1"/>
    <property type="molecule type" value="Genomic_DNA"/>
</dbReference>
<evidence type="ECO:0000313" key="4">
    <source>
        <dbReference type="EMBL" id="QDV42975.1"/>
    </source>
</evidence>
<dbReference type="PANTHER" id="PTHR42877:SF4">
    <property type="entry name" value="FAD_NAD(P)-BINDING DOMAIN-CONTAINING PROTEIN-RELATED"/>
    <property type="match status" value="1"/>
</dbReference>
<name>A0A518HQ67_9BACT</name>
<dbReference type="Gene3D" id="3.50.50.60">
    <property type="entry name" value="FAD/NAD(P)-binding domain"/>
    <property type="match status" value="2"/>
</dbReference>
<dbReference type="EC" id="1.14.13.84" evidence="4"/>
<dbReference type="SUPFAM" id="SSF51905">
    <property type="entry name" value="FAD/NAD(P)-binding domain"/>
    <property type="match status" value="1"/>
</dbReference>
<keyword evidence="2" id="KW-0274">FAD</keyword>
<gene>
    <name evidence="4" type="primary">hapE</name>
    <name evidence="4" type="ORF">Enr13x_28270</name>
</gene>
<keyword evidence="1" id="KW-0285">Flavoprotein</keyword>
<dbReference type="AlphaFoldDB" id="A0A518HQ67"/>
<evidence type="ECO:0000256" key="1">
    <source>
        <dbReference type="ARBA" id="ARBA00022630"/>
    </source>
</evidence>
<evidence type="ECO:0000313" key="5">
    <source>
        <dbReference type="Proteomes" id="UP000319004"/>
    </source>
</evidence>
<dbReference type="InterPro" id="IPR036188">
    <property type="entry name" value="FAD/NAD-bd_sf"/>
</dbReference>
<dbReference type="InterPro" id="IPR020946">
    <property type="entry name" value="Flavin_mOase-like"/>
</dbReference>
<dbReference type="GO" id="GO:0050660">
    <property type="term" value="F:flavin adenine dinucleotide binding"/>
    <property type="evidence" value="ECO:0007669"/>
    <property type="project" value="InterPro"/>
</dbReference>
<keyword evidence="5" id="KW-1185">Reference proteome</keyword>
<dbReference type="PANTHER" id="PTHR42877">
    <property type="entry name" value="L-ORNITHINE N(5)-MONOOXYGENASE-RELATED"/>
    <property type="match status" value="1"/>
</dbReference>